<protein>
    <submittedName>
        <fullName evidence="2">Uncharacterized protein</fullName>
    </submittedName>
</protein>
<accession>A0A382FZC4</accession>
<evidence type="ECO:0000256" key="1">
    <source>
        <dbReference type="SAM" id="Coils"/>
    </source>
</evidence>
<gene>
    <name evidence="2" type="ORF">METZ01_LOCUS220826</name>
</gene>
<feature type="non-terminal residue" evidence="2">
    <location>
        <position position="182"/>
    </location>
</feature>
<proteinExistence type="predicted"/>
<keyword evidence="1" id="KW-0175">Coiled coil</keyword>
<sequence length="182" mass="19448">MDTADAVCIGITGDLSPHTGGSQMATYTIGDVEGEVSAELVPLIDEAIKRSDDLAEDFEKLNEERDILAGKVAALEARLAEEEVDDSADSDQATDETKGDVLEHLLQERLALIDEARGLVPDGYSFAGKVPSSIRADAVSAAIPDLSVESMTEDEIKGAYLVALRGIRDRSKTSRRLADASR</sequence>
<organism evidence="2">
    <name type="scientific">marine metagenome</name>
    <dbReference type="NCBI Taxonomy" id="408172"/>
    <lineage>
        <taxon>unclassified sequences</taxon>
        <taxon>metagenomes</taxon>
        <taxon>ecological metagenomes</taxon>
    </lineage>
</organism>
<name>A0A382FZC4_9ZZZZ</name>
<reference evidence="2" key="1">
    <citation type="submission" date="2018-05" db="EMBL/GenBank/DDBJ databases">
        <authorList>
            <person name="Lanie J.A."/>
            <person name="Ng W.-L."/>
            <person name="Kazmierczak K.M."/>
            <person name="Andrzejewski T.M."/>
            <person name="Davidsen T.M."/>
            <person name="Wayne K.J."/>
            <person name="Tettelin H."/>
            <person name="Glass J.I."/>
            <person name="Rusch D."/>
            <person name="Podicherti R."/>
            <person name="Tsui H.-C.T."/>
            <person name="Winkler M.E."/>
        </authorList>
    </citation>
    <scope>NUCLEOTIDE SEQUENCE</scope>
</reference>
<dbReference type="EMBL" id="UINC01052534">
    <property type="protein sequence ID" value="SVB67972.1"/>
    <property type="molecule type" value="Genomic_DNA"/>
</dbReference>
<feature type="coiled-coil region" evidence="1">
    <location>
        <begin position="44"/>
        <end position="78"/>
    </location>
</feature>
<dbReference type="AlphaFoldDB" id="A0A382FZC4"/>
<evidence type="ECO:0000313" key="2">
    <source>
        <dbReference type="EMBL" id="SVB67972.1"/>
    </source>
</evidence>